<dbReference type="SUPFAM" id="SSF56672">
    <property type="entry name" value="DNA/RNA polymerases"/>
    <property type="match status" value="1"/>
</dbReference>
<accession>A0A699J481</accession>
<organism evidence="1">
    <name type="scientific">Tanacetum cinerariifolium</name>
    <name type="common">Dalmatian daisy</name>
    <name type="synonym">Chrysanthemum cinerariifolium</name>
    <dbReference type="NCBI Taxonomy" id="118510"/>
    <lineage>
        <taxon>Eukaryota</taxon>
        <taxon>Viridiplantae</taxon>
        <taxon>Streptophyta</taxon>
        <taxon>Embryophyta</taxon>
        <taxon>Tracheophyta</taxon>
        <taxon>Spermatophyta</taxon>
        <taxon>Magnoliopsida</taxon>
        <taxon>eudicotyledons</taxon>
        <taxon>Gunneridae</taxon>
        <taxon>Pentapetalae</taxon>
        <taxon>asterids</taxon>
        <taxon>campanulids</taxon>
        <taxon>Asterales</taxon>
        <taxon>Asteraceae</taxon>
        <taxon>Asteroideae</taxon>
        <taxon>Anthemideae</taxon>
        <taxon>Anthemidinae</taxon>
        <taxon>Tanacetum</taxon>
    </lineage>
</organism>
<protein>
    <recommendedName>
        <fullName evidence="2">Reverse transcriptase domain-containing protein</fullName>
    </recommendedName>
</protein>
<gene>
    <name evidence="1" type="ORF">Tci_582676</name>
</gene>
<dbReference type="AlphaFoldDB" id="A0A699J481"/>
<dbReference type="Gene3D" id="3.30.70.270">
    <property type="match status" value="1"/>
</dbReference>
<proteinExistence type="predicted"/>
<evidence type="ECO:0000313" key="1">
    <source>
        <dbReference type="EMBL" id="GFA10704.1"/>
    </source>
</evidence>
<feature type="non-terminal residue" evidence="1">
    <location>
        <position position="1"/>
    </location>
</feature>
<name>A0A699J481_TANCI</name>
<sequence>SLRFIGKRTNVNARSCKSTKVDDSKYKERHRLRRPVSFGAYGDERVVGIIASAASDFYERNESGVLDVFRQVAIMFNDDIWVYMKAKEEHESHLKMNLDLLKKEKYHVKPNKVETKGRGSVMCLITHAIYP</sequence>
<dbReference type="InterPro" id="IPR043128">
    <property type="entry name" value="Rev_trsase/Diguanyl_cyclase"/>
</dbReference>
<dbReference type="InterPro" id="IPR043502">
    <property type="entry name" value="DNA/RNA_pol_sf"/>
</dbReference>
<reference evidence="1" key="1">
    <citation type="journal article" date="2019" name="Sci. Rep.">
        <title>Draft genome of Tanacetum cinerariifolium, the natural source of mosquito coil.</title>
        <authorList>
            <person name="Yamashiro T."/>
            <person name="Shiraishi A."/>
            <person name="Satake H."/>
            <person name="Nakayama K."/>
        </authorList>
    </citation>
    <scope>NUCLEOTIDE SEQUENCE</scope>
</reference>
<evidence type="ECO:0008006" key="2">
    <source>
        <dbReference type="Google" id="ProtNLM"/>
    </source>
</evidence>
<dbReference type="EMBL" id="BKCJ010369922">
    <property type="protein sequence ID" value="GFA10704.1"/>
    <property type="molecule type" value="Genomic_DNA"/>
</dbReference>
<comment type="caution">
    <text evidence="1">The sequence shown here is derived from an EMBL/GenBank/DDBJ whole genome shotgun (WGS) entry which is preliminary data.</text>
</comment>